<dbReference type="Proteomes" id="UP000467132">
    <property type="component" value="Unassembled WGS sequence"/>
</dbReference>
<dbReference type="RefSeq" id="WP_160198018.1">
    <property type="nucleotide sequence ID" value="NZ_QXXA01000013.1"/>
</dbReference>
<gene>
    <name evidence="1" type="ORF">D3Z33_11890</name>
</gene>
<evidence type="ECO:0000313" key="1">
    <source>
        <dbReference type="EMBL" id="NBI07552.1"/>
    </source>
</evidence>
<dbReference type="EMBL" id="QXXA01000013">
    <property type="protein sequence ID" value="NBI07552.1"/>
    <property type="molecule type" value="Genomic_DNA"/>
</dbReference>
<accession>A0A845R2A0</accession>
<evidence type="ECO:0000313" key="2">
    <source>
        <dbReference type="Proteomes" id="UP000467132"/>
    </source>
</evidence>
<keyword evidence="2" id="KW-1185">Reference proteome</keyword>
<protein>
    <submittedName>
        <fullName evidence="1">Uncharacterized protein</fullName>
    </submittedName>
</protein>
<dbReference type="AlphaFoldDB" id="A0A845R2A0"/>
<reference evidence="1 2" key="1">
    <citation type="submission" date="2018-08" db="EMBL/GenBank/DDBJ databases">
        <title>Murine metabolic-syndrome-specific gut microbial biobank.</title>
        <authorList>
            <person name="Liu C."/>
        </authorList>
    </citation>
    <scope>NUCLEOTIDE SEQUENCE [LARGE SCALE GENOMIC DNA]</scope>
    <source>
        <strain evidence="1 2">583</strain>
    </source>
</reference>
<sequence length="88" mass="10567">MQYNTNEEVHRLNEREIVLLKTYKSHFTNNYNLLHPNSKRGLKNYFTKNINYMNEVINRGISRVPFRTYLQGVKAGVDYLKIFDKIQI</sequence>
<comment type="caution">
    <text evidence="1">The sequence shown here is derived from an EMBL/GenBank/DDBJ whole genome shotgun (WGS) entry which is preliminary data.</text>
</comment>
<organism evidence="1 2">
    <name type="scientific">Senegalia massiliensis</name>
    <dbReference type="NCBI Taxonomy" id="1720316"/>
    <lineage>
        <taxon>Bacteria</taxon>
        <taxon>Bacillati</taxon>
        <taxon>Bacillota</taxon>
        <taxon>Clostridia</taxon>
        <taxon>Eubacteriales</taxon>
        <taxon>Clostridiaceae</taxon>
        <taxon>Senegalia</taxon>
    </lineage>
</organism>
<name>A0A845R2A0_9CLOT</name>
<proteinExistence type="predicted"/>